<dbReference type="EMBL" id="JH994046">
    <property type="protein sequence ID" value="ELQ74332.1"/>
    <property type="molecule type" value="Genomic_DNA"/>
</dbReference>
<dbReference type="InParanoid" id="L7JUA9"/>
<accession>L7JUA9</accession>
<dbReference type="STRING" id="72359.L7JUA9"/>
<sequence length="114" mass="13119">MEYQNDVETIENVEMGLNDDKITDSSEPDQLLCKRSKNTRENDKLNEVDSLQNTEAQVFLTDYDNLINLGQIIVMHQIGGYLPPDTHLPIFDKLYSKITTNDSLKTLFSAIFYK</sequence>
<evidence type="ECO:0000313" key="2">
    <source>
        <dbReference type="Proteomes" id="UP000011185"/>
    </source>
</evidence>
<gene>
    <name evidence="1" type="ORF">THOM_2740</name>
</gene>
<proteinExistence type="predicted"/>
<organism evidence="1 2">
    <name type="scientific">Trachipleistophora hominis</name>
    <name type="common">Microsporidian parasite</name>
    <dbReference type="NCBI Taxonomy" id="72359"/>
    <lineage>
        <taxon>Eukaryota</taxon>
        <taxon>Fungi</taxon>
        <taxon>Fungi incertae sedis</taxon>
        <taxon>Microsporidia</taxon>
        <taxon>Pleistophoridae</taxon>
        <taxon>Trachipleistophora</taxon>
    </lineage>
</organism>
<keyword evidence="2" id="KW-1185">Reference proteome</keyword>
<dbReference type="VEuPathDB" id="MicrosporidiaDB:THOM_2740"/>
<evidence type="ECO:0000313" key="1">
    <source>
        <dbReference type="EMBL" id="ELQ74332.1"/>
    </source>
</evidence>
<reference evidence="1 2" key="1">
    <citation type="journal article" date="2012" name="PLoS Pathog.">
        <title>The genome of the obligate intracellular parasite Trachipleistophora hominis: new insights into microsporidian genome dynamics and reductive evolution.</title>
        <authorList>
            <person name="Heinz E."/>
            <person name="Williams T.A."/>
            <person name="Nakjang S."/>
            <person name="Noel C.J."/>
            <person name="Swan D.C."/>
            <person name="Goldberg A.V."/>
            <person name="Harris S.R."/>
            <person name="Weinmaier T."/>
            <person name="Markert S."/>
            <person name="Becher D."/>
            <person name="Bernhardt J."/>
            <person name="Dagan T."/>
            <person name="Hacker C."/>
            <person name="Lucocq J.M."/>
            <person name="Schweder T."/>
            <person name="Rattei T."/>
            <person name="Hall N."/>
            <person name="Hirt R.P."/>
            <person name="Embley T.M."/>
        </authorList>
    </citation>
    <scope>NUCLEOTIDE SEQUENCE [LARGE SCALE GENOMIC DNA]</scope>
</reference>
<dbReference type="Proteomes" id="UP000011185">
    <property type="component" value="Unassembled WGS sequence"/>
</dbReference>
<dbReference type="AlphaFoldDB" id="L7JUA9"/>
<dbReference type="HOGENOM" id="CLU_2122790_0_0_1"/>
<protein>
    <submittedName>
        <fullName evidence="1">Uncharacterized protein</fullName>
    </submittedName>
</protein>
<name>L7JUA9_TRAHO</name>